<gene>
    <name evidence="2" type="ORF">DEBURN_LOCUS1579</name>
</gene>
<feature type="domain" description="HAT C-terminal dimerisation" evidence="1">
    <location>
        <begin position="11"/>
        <end position="51"/>
    </location>
</feature>
<evidence type="ECO:0000259" key="1">
    <source>
        <dbReference type="Pfam" id="PF05699"/>
    </source>
</evidence>
<keyword evidence="3" id="KW-1185">Reference proteome</keyword>
<name>A0A9N8YS51_9GLOM</name>
<evidence type="ECO:0000313" key="3">
    <source>
        <dbReference type="Proteomes" id="UP000789706"/>
    </source>
</evidence>
<dbReference type="AlphaFoldDB" id="A0A9N8YS51"/>
<comment type="caution">
    <text evidence="2">The sequence shown here is derived from an EMBL/GenBank/DDBJ whole genome shotgun (WGS) entry which is preliminary data.</text>
</comment>
<proteinExistence type="predicted"/>
<evidence type="ECO:0000313" key="2">
    <source>
        <dbReference type="EMBL" id="CAG8442872.1"/>
    </source>
</evidence>
<protein>
    <submittedName>
        <fullName evidence="2">12006_t:CDS:1</fullName>
    </submittedName>
</protein>
<sequence>MQIPKPQLGKSQYATSVSSKQCVSTSKDLITDNRNWLTGKTVRACMCLRSWWIGPLQNEL</sequence>
<dbReference type="Proteomes" id="UP000789706">
    <property type="component" value="Unassembled WGS sequence"/>
</dbReference>
<organism evidence="2 3">
    <name type="scientific">Diversispora eburnea</name>
    <dbReference type="NCBI Taxonomy" id="1213867"/>
    <lineage>
        <taxon>Eukaryota</taxon>
        <taxon>Fungi</taxon>
        <taxon>Fungi incertae sedis</taxon>
        <taxon>Mucoromycota</taxon>
        <taxon>Glomeromycotina</taxon>
        <taxon>Glomeromycetes</taxon>
        <taxon>Diversisporales</taxon>
        <taxon>Diversisporaceae</taxon>
        <taxon>Diversispora</taxon>
    </lineage>
</organism>
<dbReference type="GO" id="GO:0046983">
    <property type="term" value="F:protein dimerization activity"/>
    <property type="evidence" value="ECO:0007669"/>
    <property type="project" value="InterPro"/>
</dbReference>
<dbReference type="OrthoDB" id="2428298at2759"/>
<accession>A0A9N8YS51</accession>
<dbReference type="Pfam" id="PF05699">
    <property type="entry name" value="Dimer_Tnp_hAT"/>
    <property type="match status" value="1"/>
</dbReference>
<dbReference type="EMBL" id="CAJVPK010000072">
    <property type="protein sequence ID" value="CAG8442872.1"/>
    <property type="molecule type" value="Genomic_DNA"/>
</dbReference>
<dbReference type="InterPro" id="IPR008906">
    <property type="entry name" value="HATC_C_dom"/>
</dbReference>
<reference evidence="2" key="1">
    <citation type="submission" date="2021-06" db="EMBL/GenBank/DDBJ databases">
        <authorList>
            <person name="Kallberg Y."/>
            <person name="Tangrot J."/>
            <person name="Rosling A."/>
        </authorList>
    </citation>
    <scope>NUCLEOTIDE SEQUENCE</scope>
    <source>
        <strain evidence="2">AZ414A</strain>
    </source>
</reference>